<evidence type="ECO:0000313" key="2">
    <source>
        <dbReference type="EMBL" id="KAF9732954.1"/>
    </source>
</evidence>
<evidence type="ECO:0000256" key="1">
    <source>
        <dbReference type="SAM" id="MobiDB-lite"/>
    </source>
</evidence>
<organism evidence="2 3">
    <name type="scientific">Paraphaeosphaeria minitans</name>
    <dbReference type="NCBI Taxonomy" id="565426"/>
    <lineage>
        <taxon>Eukaryota</taxon>
        <taxon>Fungi</taxon>
        <taxon>Dikarya</taxon>
        <taxon>Ascomycota</taxon>
        <taxon>Pezizomycotina</taxon>
        <taxon>Dothideomycetes</taxon>
        <taxon>Pleosporomycetidae</taxon>
        <taxon>Pleosporales</taxon>
        <taxon>Massarineae</taxon>
        <taxon>Didymosphaeriaceae</taxon>
        <taxon>Paraphaeosphaeria</taxon>
    </lineage>
</organism>
<feature type="compositionally biased region" description="Low complexity" evidence="1">
    <location>
        <begin position="186"/>
        <end position="204"/>
    </location>
</feature>
<feature type="compositionally biased region" description="Low complexity" evidence="1">
    <location>
        <begin position="90"/>
        <end position="126"/>
    </location>
</feature>
<keyword evidence="3" id="KW-1185">Reference proteome</keyword>
<feature type="region of interest" description="Disordered" evidence="1">
    <location>
        <begin position="149"/>
        <end position="217"/>
    </location>
</feature>
<name>A0A9P6KNV7_9PLEO</name>
<accession>A0A9P6KNV7</accession>
<dbReference type="Proteomes" id="UP000756921">
    <property type="component" value="Unassembled WGS sequence"/>
</dbReference>
<feature type="compositionally biased region" description="Polar residues" evidence="1">
    <location>
        <begin position="355"/>
        <end position="371"/>
    </location>
</feature>
<feature type="compositionally biased region" description="Polar residues" evidence="1">
    <location>
        <begin position="205"/>
        <end position="216"/>
    </location>
</feature>
<feature type="compositionally biased region" description="Low complexity" evidence="1">
    <location>
        <begin position="13"/>
        <end position="37"/>
    </location>
</feature>
<protein>
    <submittedName>
        <fullName evidence="2">Uncharacterized protein</fullName>
    </submittedName>
</protein>
<feature type="compositionally biased region" description="Polar residues" evidence="1">
    <location>
        <begin position="149"/>
        <end position="177"/>
    </location>
</feature>
<reference evidence="2" key="1">
    <citation type="journal article" date="2020" name="Mol. Plant Microbe Interact.">
        <title>Genome Sequence of the Biocontrol Agent Coniothyrium minitans strain Conio (IMI 134523).</title>
        <authorList>
            <person name="Patel D."/>
            <person name="Shittu T.A."/>
            <person name="Baroncelli R."/>
            <person name="Muthumeenakshi S."/>
            <person name="Osborne T.H."/>
            <person name="Janganan T.K."/>
            <person name="Sreenivasaprasad S."/>
        </authorList>
    </citation>
    <scope>NUCLEOTIDE SEQUENCE</scope>
    <source>
        <strain evidence="2">Conio</strain>
    </source>
</reference>
<feature type="compositionally biased region" description="Polar residues" evidence="1">
    <location>
        <begin position="1"/>
        <end position="10"/>
    </location>
</feature>
<dbReference type="EMBL" id="WJXW01000009">
    <property type="protein sequence ID" value="KAF9732954.1"/>
    <property type="molecule type" value="Genomic_DNA"/>
</dbReference>
<feature type="compositionally biased region" description="Polar residues" evidence="1">
    <location>
        <begin position="51"/>
        <end position="61"/>
    </location>
</feature>
<dbReference type="OrthoDB" id="2530523at2759"/>
<gene>
    <name evidence="2" type="ORF">PMIN01_08636</name>
</gene>
<feature type="compositionally biased region" description="Polar residues" evidence="1">
    <location>
        <begin position="73"/>
        <end position="89"/>
    </location>
</feature>
<feature type="region of interest" description="Disordered" evidence="1">
    <location>
        <begin position="328"/>
        <end position="397"/>
    </location>
</feature>
<feature type="compositionally biased region" description="Polar residues" evidence="1">
    <location>
        <begin position="380"/>
        <end position="390"/>
    </location>
</feature>
<comment type="caution">
    <text evidence="2">The sequence shown here is derived from an EMBL/GenBank/DDBJ whole genome shotgun (WGS) entry which is preliminary data.</text>
</comment>
<proteinExistence type="predicted"/>
<sequence length="397" mass="43060">MDYQTFNSPQHLPPSFGGPFSTSSAPSHSPQQAQSYQDPQARLQHPANASFPYQQFANGQPGTFPASMPAGASQATSGAVMQPGGLSQSQLQMHQARAAALQHQQQQHQHQQQHQQHQQHQQQGQASPYSSAPFAQALASPAHQQFVQNRNTASPATSQHANTASPYAAPQQTQSPTVPAIQAMNPPTSQPAAAAQPMASQTPTKTLPQSPVSPVSQAREKLRIDTLLEINQVLIQQVMELYEQGKAGHIGPAPDMKQESEKLQQPSPEYRDYMRRLQANLAFLAQNAEKHTKPNQNIMPGPAIMVAPSSPDDLVKLYSRLQSLFPGWKGAPNKPSPGPQRLNSTSSQVSVQNSMQPPNSAGLHNNMQHPSSGGMPPNMQLPSNAMPNNFQQQQQQQ</sequence>
<feature type="region of interest" description="Disordered" evidence="1">
    <location>
        <begin position="1"/>
        <end position="131"/>
    </location>
</feature>
<feature type="compositionally biased region" description="Low complexity" evidence="1">
    <location>
        <begin position="343"/>
        <end position="354"/>
    </location>
</feature>
<evidence type="ECO:0000313" key="3">
    <source>
        <dbReference type="Proteomes" id="UP000756921"/>
    </source>
</evidence>
<dbReference type="AlphaFoldDB" id="A0A9P6KNV7"/>